<name>Q0F1P0_9PROT</name>
<dbReference type="PANTHER" id="PTHR30203:SF24">
    <property type="entry name" value="BLR4935 PROTEIN"/>
    <property type="match status" value="1"/>
</dbReference>
<evidence type="ECO:0000313" key="2">
    <source>
        <dbReference type="EMBL" id="EAU55151.1"/>
    </source>
</evidence>
<reference evidence="2 3" key="1">
    <citation type="submission" date="2006-09" db="EMBL/GenBank/DDBJ databases">
        <authorList>
            <person name="Emerson D."/>
            <person name="Ferriera S."/>
            <person name="Johnson J."/>
            <person name="Kravitz S."/>
            <person name="Halpern A."/>
            <person name="Remington K."/>
            <person name="Beeson K."/>
            <person name="Tran B."/>
            <person name="Rogers Y.-H."/>
            <person name="Friedman R."/>
            <person name="Venter J.C."/>
        </authorList>
    </citation>
    <scope>NUCLEOTIDE SEQUENCE [LARGE SCALE GENOMIC DNA]</scope>
    <source>
        <strain evidence="2 3">PV-1</strain>
    </source>
</reference>
<protein>
    <submittedName>
        <fullName evidence="2">Outer membrane efflux protein</fullName>
    </submittedName>
</protein>
<dbReference type="Pfam" id="PF02321">
    <property type="entry name" value="OEP"/>
    <property type="match status" value="2"/>
</dbReference>
<dbReference type="EMBL" id="AATS01000003">
    <property type="protein sequence ID" value="EAU55151.1"/>
    <property type="molecule type" value="Genomic_DNA"/>
</dbReference>
<organism evidence="2 3">
    <name type="scientific">Mariprofundus ferrooxydans PV-1</name>
    <dbReference type="NCBI Taxonomy" id="314345"/>
    <lineage>
        <taxon>Bacteria</taxon>
        <taxon>Pseudomonadati</taxon>
        <taxon>Pseudomonadota</taxon>
        <taxon>Candidatius Mariprofundia</taxon>
        <taxon>Mariprofundales</taxon>
        <taxon>Mariprofundaceae</taxon>
        <taxon>Mariprofundus</taxon>
    </lineage>
</organism>
<dbReference type="InterPro" id="IPR010131">
    <property type="entry name" value="MdtP/NodT-like"/>
</dbReference>
<comment type="similarity">
    <text evidence="1">Belongs to the outer membrane factor (OMF) (TC 1.B.17) family.</text>
</comment>
<dbReference type="GO" id="GO:0015562">
    <property type="term" value="F:efflux transmembrane transporter activity"/>
    <property type="evidence" value="ECO:0007669"/>
    <property type="project" value="InterPro"/>
</dbReference>
<evidence type="ECO:0000313" key="3">
    <source>
        <dbReference type="Proteomes" id="UP000005297"/>
    </source>
</evidence>
<evidence type="ECO:0000256" key="1">
    <source>
        <dbReference type="ARBA" id="ARBA00007613"/>
    </source>
</evidence>
<gene>
    <name evidence="2" type="ORF">SPV1_10481</name>
</gene>
<dbReference type="HOGENOM" id="CLU_012817_14_3_0"/>
<dbReference type="eggNOG" id="COG1538">
    <property type="taxonomic scope" value="Bacteria"/>
</dbReference>
<dbReference type="AlphaFoldDB" id="Q0F1P0"/>
<dbReference type="SUPFAM" id="SSF56954">
    <property type="entry name" value="Outer membrane efflux proteins (OEP)"/>
    <property type="match status" value="1"/>
</dbReference>
<keyword evidence="3" id="KW-1185">Reference proteome</keyword>
<sequence>MLACLYPWAAMATTLQQAMDIASGKHPQLRMAEQALEAARADLTEQSAYAYNPQLSLEPQRRKRNGGGTSNDYYITLSQGVELGGKQGYRQQSAQANVDAVGQRAKATYLRLQTEAARAFVDLYYAQKTLLLRQQQRDVLHQVSQAVKQQLVVGESSQLDANLASSAYTAALNAAVVAQQALTQARMTYASALGQAQSSSELVLPQLATDWQAPPDAYEVALASRPDLASMRAQRVVSNAQAELAGAQQIPDITISAMSGREAGDQLVKLGVSVPFPVFNNHKGAYRAALARADQVKTGLAWAEQQLRMSVKAALTNHHEAMQALAGMTNADEAARSTLTLARQAYDAGELDLEELVVHIRQSLDARLTVVEIMQQAWLARIGLAEVLGHPEYILQGSK</sequence>
<dbReference type="Proteomes" id="UP000005297">
    <property type="component" value="Unassembled WGS sequence"/>
</dbReference>
<accession>Q0F1P0</accession>
<dbReference type="PANTHER" id="PTHR30203">
    <property type="entry name" value="OUTER MEMBRANE CATION EFFLUX PROTEIN"/>
    <property type="match status" value="1"/>
</dbReference>
<dbReference type="Gene3D" id="1.20.1600.10">
    <property type="entry name" value="Outer membrane efflux proteins (OEP)"/>
    <property type="match status" value="1"/>
</dbReference>
<proteinExistence type="inferred from homology"/>
<dbReference type="InParanoid" id="Q0F1P0"/>
<comment type="caution">
    <text evidence="2">The sequence shown here is derived from an EMBL/GenBank/DDBJ whole genome shotgun (WGS) entry which is preliminary data.</text>
</comment>
<dbReference type="InterPro" id="IPR003423">
    <property type="entry name" value="OMP_efflux"/>
</dbReference>